<feature type="transmembrane region" description="Helical" evidence="1">
    <location>
        <begin position="64"/>
        <end position="83"/>
    </location>
</feature>
<evidence type="ECO:0000256" key="1">
    <source>
        <dbReference type="SAM" id="Phobius"/>
    </source>
</evidence>
<dbReference type="InterPro" id="IPR000326">
    <property type="entry name" value="PAP2/HPO"/>
</dbReference>
<sequence length="365" mass="40717">MRRRFAAADVLIKINSILARTNFFFNMFAIVFHNNRLRILSRIIRNRCARLVDSAAVFSYNARVMKSIFAICVFTALSCAFAYPDDAFFALPEASLSDNETPNAERSPNSFFPYLVGSGDYFVLNPITDPILIGSGIGLFVVDLNLHRLKNDRRFDGALYDRDDVSAFDRWAMRPYSRALDITGDVFIGCTMATPLVFASVDKREWITIGLMYAETMLLTHVVKDLIKSLTFRPRPYMYFDGYPQKYVDSGDWNNSFPSGHTMQAFAAASFTSFVFAMYFPRSLWNIPVSAGSYALAATVAVLRLSSGNHFLTDVLFGAAFGTVFGIGVPLLHRIGIGTKDSSAKKKRGASLTVLPNGFQAVVRF</sequence>
<dbReference type="SMART" id="SM00014">
    <property type="entry name" value="acidPPc"/>
    <property type="match status" value="1"/>
</dbReference>
<dbReference type="Gene3D" id="1.20.144.10">
    <property type="entry name" value="Phosphatidic acid phosphatase type 2/haloperoxidase"/>
    <property type="match status" value="1"/>
</dbReference>
<accession>U2MVR9</accession>
<dbReference type="eggNOG" id="COG0671">
    <property type="taxonomic scope" value="Bacteria"/>
</dbReference>
<organism evidence="3 5">
    <name type="scientific">Treponema socranskii subsp. socranskii VPI DR56BR1116 = ATCC 35536</name>
    <dbReference type="NCBI Taxonomy" id="1125725"/>
    <lineage>
        <taxon>Bacteria</taxon>
        <taxon>Pseudomonadati</taxon>
        <taxon>Spirochaetota</taxon>
        <taxon>Spirochaetia</taxon>
        <taxon>Spirochaetales</taxon>
        <taxon>Treponemataceae</taxon>
        <taxon>Treponema</taxon>
    </lineage>
</organism>
<feature type="domain" description="Phosphatidic acid phosphatase type 2/haloperoxidase" evidence="2">
    <location>
        <begin position="208"/>
        <end position="330"/>
    </location>
</feature>
<evidence type="ECO:0000313" key="4">
    <source>
        <dbReference type="EMBL" id="ERK03309.1"/>
    </source>
</evidence>
<evidence type="ECO:0000313" key="6">
    <source>
        <dbReference type="Proteomes" id="UP000016646"/>
    </source>
</evidence>
<feature type="transmembrane region" description="Helical" evidence="1">
    <location>
        <begin position="284"/>
        <end position="303"/>
    </location>
</feature>
<dbReference type="EMBL" id="AVQI01000037">
    <property type="protein sequence ID" value="ERK03309.1"/>
    <property type="molecule type" value="Genomic_DNA"/>
</dbReference>
<evidence type="ECO:0000259" key="2">
    <source>
        <dbReference type="SMART" id="SM00014"/>
    </source>
</evidence>
<dbReference type="Pfam" id="PF01569">
    <property type="entry name" value="PAP2"/>
    <property type="match status" value="1"/>
</dbReference>
<keyword evidence="6" id="KW-1185">Reference proteome</keyword>
<dbReference type="InterPro" id="IPR036938">
    <property type="entry name" value="PAP2/HPO_sf"/>
</dbReference>
<comment type="caution">
    <text evidence="3">The sequence shown here is derived from an EMBL/GenBank/DDBJ whole genome shotgun (WGS) entry which is preliminary data.</text>
</comment>
<dbReference type="PATRIC" id="fig|1125725.3.peg.157"/>
<evidence type="ECO:0000313" key="3">
    <source>
        <dbReference type="EMBL" id="ERF61827.1"/>
    </source>
</evidence>
<feature type="transmembrane region" description="Helical" evidence="1">
    <location>
        <begin position="315"/>
        <end position="337"/>
    </location>
</feature>
<protein>
    <submittedName>
        <fullName evidence="3">PAP2 family protein</fullName>
    </submittedName>
</protein>
<reference evidence="5 6" key="1">
    <citation type="submission" date="2013-08" db="EMBL/GenBank/DDBJ databases">
        <authorList>
            <person name="Durkin A.S."/>
            <person name="Haft D.R."/>
            <person name="McCorrison J."/>
            <person name="Torralba M."/>
            <person name="Gillis M."/>
            <person name="Haft D.H."/>
            <person name="Methe B."/>
            <person name="Sutton G."/>
            <person name="Nelson K.E."/>
        </authorList>
    </citation>
    <scope>NUCLEOTIDE SEQUENCE [LARGE SCALE GENOMIC DNA]</scope>
    <source>
        <strain evidence="4 6">ATCC 35536</strain>
        <strain evidence="3 5">VPI DR56BR1116</strain>
    </source>
</reference>
<keyword evidence="1" id="KW-0472">Membrane</keyword>
<dbReference type="STRING" id="1125725.HMPREF1325_0226"/>
<dbReference type="Proteomes" id="UP000016646">
    <property type="component" value="Unassembled WGS sequence"/>
</dbReference>
<proteinExistence type="predicted"/>
<dbReference type="PANTHER" id="PTHR14969:SF13">
    <property type="entry name" value="AT30094P"/>
    <property type="match status" value="1"/>
</dbReference>
<keyword evidence="1" id="KW-0812">Transmembrane</keyword>
<evidence type="ECO:0000313" key="5">
    <source>
        <dbReference type="Proteomes" id="UP000016412"/>
    </source>
</evidence>
<feature type="transmembrane region" description="Helical" evidence="1">
    <location>
        <begin position="127"/>
        <end position="146"/>
    </location>
</feature>
<dbReference type="EMBL" id="AUZJ01000003">
    <property type="protein sequence ID" value="ERF61827.1"/>
    <property type="molecule type" value="Genomic_DNA"/>
</dbReference>
<dbReference type="PANTHER" id="PTHR14969">
    <property type="entry name" value="SPHINGOSINE-1-PHOSPHATE PHOSPHOHYDROLASE"/>
    <property type="match status" value="1"/>
</dbReference>
<dbReference type="OrthoDB" id="9780507at2"/>
<gene>
    <name evidence="4" type="ORF">HMPREF0860_2393</name>
    <name evidence="3" type="ORF">HMPREF1325_0226</name>
</gene>
<dbReference type="SUPFAM" id="SSF48317">
    <property type="entry name" value="Acid phosphatase/Vanadium-dependent haloperoxidase"/>
    <property type="match status" value="1"/>
</dbReference>
<name>U2MVR9_TRESO</name>
<dbReference type="AlphaFoldDB" id="U2MVR9"/>
<keyword evidence="1" id="KW-1133">Transmembrane helix</keyword>
<dbReference type="Proteomes" id="UP000016412">
    <property type="component" value="Unassembled WGS sequence"/>
</dbReference>